<keyword evidence="7 9" id="KW-0904">Protein phosphatase</keyword>
<evidence type="ECO:0000256" key="3">
    <source>
        <dbReference type="ARBA" id="ARBA00013081"/>
    </source>
</evidence>
<dbReference type="InterPro" id="IPR036457">
    <property type="entry name" value="PPM-type-like_dom_sf"/>
</dbReference>
<dbReference type="GeneID" id="9837527"/>
<evidence type="ECO:0000256" key="6">
    <source>
        <dbReference type="ARBA" id="ARBA00022842"/>
    </source>
</evidence>
<dbReference type="GO" id="GO:0046872">
    <property type="term" value="F:metal ion binding"/>
    <property type="evidence" value="ECO:0007669"/>
    <property type="project" value="UniProtKB-KW"/>
</dbReference>
<comment type="similarity">
    <text evidence="9">Belongs to the PP2C family.</text>
</comment>
<keyword evidence="12" id="KW-1185">Reference proteome</keyword>
<proteinExistence type="inferred from homology"/>
<keyword evidence="5 9" id="KW-0378">Hydrolase</keyword>
<protein>
    <recommendedName>
        <fullName evidence="3">protein-serine/threonine phosphatase</fullName>
        <ecNumber evidence="3">3.1.3.16</ecNumber>
    </recommendedName>
</protein>
<evidence type="ECO:0000256" key="2">
    <source>
        <dbReference type="ARBA" id="ARBA00001946"/>
    </source>
</evidence>
<dbReference type="FunCoup" id="A0A096P7J5">
    <property type="interactions" value="54"/>
</dbReference>
<keyword evidence="6" id="KW-0460">Magnesium</keyword>
<dbReference type="InterPro" id="IPR000222">
    <property type="entry name" value="PP2C_BS"/>
</dbReference>
<evidence type="ECO:0000256" key="7">
    <source>
        <dbReference type="ARBA" id="ARBA00022912"/>
    </source>
</evidence>
<dbReference type="AlphaFoldDB" id="A0A096P7J5"/>
<gene>
    <name evidence="11" type="ORF">OT_ostta13g02450</name>
</gene>
<dbReference type="SUPFAM" id="SSF81606">
    <property type="entry name" value="PP2C-like"/>
    <property type="match status" value="1"/>
</dbReference>
<dbReference type="Pfam" id="PF00481">
    <property type="entry name" value="PP2C"/>
    <property type="match status" value="1"/>
</dbReference>
<evidence type="ECO:0000256" key="5">
    <source>
        <dbReference type="ARBA" id="ARBA00022801"/>
    </source>
</evidence>
<accession>A0A096P7J5</accession>
<dbReference type="CDD" id="cd00143">
    <property type="entry name" value="PP2Cc"/>
    <property type="match status" value="1"/>
</dbReference>
<dbReference type="GO" id="GO:0004722">
    <property type="term" value="F:protein serine/threonine phosphatase activity"/>
    <property type="evidence" value="ECO:0007669"/>
    <property type="project" value="UniProtKB-EC"/>
</dbReference>
<dbReference type="InterPro" id="IPR001932">
    <property type="entry name" value="PPM-type_phosphatase-like_dom"/>
</dbReference>
<dbReference type="PANTHER" id="PTHR47992">
    <property type="entry name" value="PROTEIN PHOSPHATASE"/>
    <property type="match status" value="1"/>
</dbReference>
<organism evidence="11 12">
    <name type="scientific">Ostreococcus tauri</name>
    <name type="common">Marine green alga</name>
    <dbReference type="NCBI Taxonomy" id="70448"/>
    <lineage>
        <taxon>Eukaryota</taxon>
        <taxon>Viridiplantae</taxon>
        <taxon>Chlorophyta</taxon>
        <taxon>Mamiellophyceae</taxon>
        <taxon>Mamiellales</taxon>
        <taxon>Bathycoccaceae</taxon>
        <taxon>Ostreococcus</taxon>
    </lineage>
</organism>
<comment type="caution">
    <text evidence="11">The sequence shown here is derived from an EMBL/GenBank/DDBJ whole genome shotgun (WGS) entry which is preliminary data.</text>
</comment>
<dbReference type="KEGG" id="ota:OT_ostta13g02450"/>
<dbReference type="RefSeq" id="XP_003082727.2">
    <property type="nucleotide sequence ID" value="XM_003082679.2"/>
</dbReference>
<reference evidence="11 12" key="2">
    <citation type="journal article" date="2014" name="BMC Genomics">
        <title>An improved genome of the model marine alga Ostreococcus tauri unfolds by assessing Illumina de novo assemblies.</title>
        <authorList>
            <person name="Blanc-Mathieu R."/>
            <person name="Verhelst B."/>
            <person name="Derelle E."/>
            <person name="Rombauts S."/>
            <person name="Bouget F.Y."/>
            <person name="Carre I."/>
            <person name="Chateau A."/>
            <person name="Eyre-Walker A."/>
            <person name="Grimsley N."/>
            <person name="Moreau H."/>
            <person name="Piegu B."/>
            <person name="Rivals E."/>
            <person name="Schackwitz W."/>
            <person name="Van de Peer Y."/>
            <person name="Piganeau G."/>
        </authorList>
    </citation>
    <scope>NUCLEOTIDE SEQUENCE [LARGE SCALE GENOMIC DNA]</scope>
    <source>
        <strain evidence="12">OTTH 0595 / CCAP 157/2 / RCC745</strain>
    </source>
</reference>
<evidence type="ECO:0000313" key="12">
    <source>
        <dbReference type="Proteomes" id="UP000009170"/>
    </source>
</evidence>
<evidence type="ECO:0000256" key="1">
    <source>
        <dbReference type="ARBA" id="ARBA00001936"/>
    </source>
</evidence>
<dbReference type="Proteomes" id="UP000009170">
    <property type="component" value="Unassembled WGS sequence"/>
</dbReference>
<evidence type="ECO:0000259" key="10">
    <source>
        <dbReference type="PROSITE" id="PS51746"/>
    </source>
</evidence>
<dbReference type="PROSITE" id="PS01032">
    <property type="entry name" value="PPM_1"/>
    <property type="match status" value="1"/>
</dbReference>
<evidence type="ECO:0000256" key="8">
    <source>
        <dbReference type="ARBA" id="ARBA00023211"/>
    </source>
</evidence>
<keyword evidence="8" id="KW-0464">Manganese</keyword>
<dbReference type="STRING" id="70448.A0A096P7J5"/>
<dbReference type="InterPro" id="IPR015655">
    <property type="entry name" value="PP2C"/>
</dbReference>
<dbReference type="Gene3D" id="3.60.40.10">
    <property type="entry name" value="PPM-type phosphatase domain"/>
    <property type="match status" value="1"/>
</dbReference>
<comment type="cofactor">
    <cofactor evidence="1">
        <name>Mn(2+)</name>
        <dbReference type="ChEBI" id="CHEBI:29035"/>
    </cofactor>
</comment>
<evidence type="ECO:0000256" key="9">
    <source>
        <dbReference type="RuleBase" id="RU003465"/>
    </source>
</evidence>
<dbReference type="PROSITE" id="PS51746">
    <property type="entry name" value="PPM_2"/>
    <property type="match status" value="1"/>
</dbReference>
<name>A0A096P7J5_OSTTA</name>
<dbReference type="EC" id="3.1.3.16" evidence="3"/>
<dbReference type="EMBL" id="CAID01000013">
    <property type="protein sequence ID" value="CEG00186.1"/>
    <property type="molecule type" value="Genomic_DNA"/>
</dbReference>
<reference evidence="12" key="1">
    <citation type="journal article" date="2006" name="Proc. Natl. Acad. Sci. U.S.A.">
        <title>Genome analysis of the smallest free-living eukaryote Ostreococcus tauri unveils many unique features.</title>
        <authorList>
            <person name="Derelle E."/>
            <person name="Ferraz C."/>
            <person name="Rombauts S."/>
            <person name="Rouze P."/>
            <person name="Worden A.Z."/>
            <person name="Robbens S."/>
            <person name="Partensky F."/>
            <person name="Degroeve S."/>
            <person name="Echeynie S."/>
            <person name="Cooke R."/>
            <person name="Saeys Y."/>
            <person name="Wuyts J."/>
            <person name="Jabbari K."/>
            <person name="Bowler C."/>
            <person name="Panaud O."/>
            <person name="Piegu B."/>
            <person name="Ball S.G."/>
            <person name="Ral J.-P."/>
            <person name="Bouget F.-Y."/>
            <person name="Piganeau G."/>
            <person name="De Baets B."/>
            <person name="Picard A."/>
            <person name="Delseny M."/>
            <person name="Demaille J."/>
            <person name="Van de Peer Y."/>
            <person name="Moreau H."/>
        </authorList>
    </citation>
    <scope>NUCLEOTIDE SEQUENCE [LARGE SCALE GENOMIC DNA]</scope>
    <source>
        <strain evidence="12">OTTH 0595 / CCAP 157/2 / RCC745</strain>
    </source>
</reference>
<comment type="cofactor">
    <cofactor evidence="2">
        <name>Mg(2+)</name>
        <dbReference type="ChEBI" id="CHEBI:18420"/>
    </cofactor>
</comment>
<sequence>MDVTRREVSRAREVKLGDRWGVRVAVVCQEGWYPRKEDHVNQDAWVVVAGEGLTHREESIDEFGSDVVLERSCGELLLGVFDGHGKHGEACATIAGGAFAEFLKRETRGISMGTGGYERTFERVNATVCDSLGDDASFSGSTAITALFDSRGTVRVGNVGDSRAVVGVEVGPGQTPRNRHTKKWEVKDLTRDQTCFRADERKRMRVEAQSAMTFATIGMVLGETESHEDFGDGEPGSEDEYCDDPPRVFMAGQRFPGCAFTRSIGDTVGKSLGVSATPEMSTYDLAEEPTTRCLILASDGVFEFMSSAETMSIAEKFYDENAPEAAELAAHAIVRAAYTRWQENDERADDITAVVAFIYPADPGTSTATVVVNDVIEATMNKLAI</sequence>
<feature type="domain" description="PPM-type phosphatase" evidence="10">
    <location>
        <begin position="54"/>
        <end position="358"/>
    </location>
</feature>
<keyword evidence="4" id="KW-0479">Metal-binding</keyword>
<dbReference type="InParanoid" id="A0A096P7J5"/>
<evidence type="ECO:0000256" key="4">
    <source>
        <dbReference type="ARBA" id="ARBA00022723"/>
    </source>
</evidence>
<dbReference type="SMART" id="SM00332">
    <property type="entry name" value="PP2Cc"/>
    <property type="match status" value="1"/>
</dbReference>
<dbReference type="OrthoDB" id="10264738at2759"/>
<evidence type="ECO:0000313" key="11">
    <source>
        <dbReference type="EMBL" id="CEG00186.1"/>
    </source>
</evidence>